<accession>A0AA44F807</accession>
<dbReference type="RefSeq" id="WP_158007501.1">
    <property type="nucleotide sequence ID" value="NZ_CP123838.1"/>
</dbReference>
<evidence type="ECO:0000313" key="2">
    <source>
        <dbReference type="Proteomes" id="UP000702952"/>
    </source>
</evidence>
<name>A0AA44F807_AGRTU</name>
<dbReference type="Proteomes" id="UP000702952">
    <property type="component" value="Unassembled WGS sequence"/>
</dbReference>
<gene>
    <name evidence="1" type="ORF">G6M46_20585</name>
</gene>
<proteinExistence type="predicted"/>
<comment type="caution">
    <text evidence="1">The sequence shown here is derived from an EMBL/GenBank/DDBJ whole genome shotgun (WGS) entry which is preliminary data.</text>
</comment>
<evidence type="ECO:0000313" key="1">
    <source>
        <dbReference type="EMBL" id="NTC30533.1"/>
    </source>
</evidence>
<protein>
    <submittedName>
        <fullName evidence="1">Uncharacterized protein</fullName>
    </submittedName>
</protein>
<sequence>MPEKPSLRGGFFVWKCFFGNGKKTRKNRSVAFMPHPGNAGFSLSAAETSLAQASKSHAKSLIFLNAFAIPVFHRRCTQYLVVKKRFQSMA</sequence>
<reference evidence="1" key="1">
    <citation type="journal article" date="2020" name="Science">
        <title>Unexpected conservation and global transmission of agrobacterial virulence plasmids.</title>
        <authorList>
            <person name="Weisberg A.J."/>
            <person name="Davis E.W. 2nd"/>
            <person name="Tabima J."/>
            <person name="Belcher M.S."/>
            <person name="Miller M."/>
            <person name="Kuo C.H."/>
            <person name="Loper J.E."/>
            <person name="Grunwald N.J."/>
            <person name="Putnam M.L."/>
            <person name="Chang J.H."/>
        </authorList>
    </citation>
    <scope>NUCLEOTIDE SEQUENCE</scope>
    <source>
        <strain evidence="1">17-1853-1a</strain>
    </source>
</reference>
<dbReference type="EMBL" id="JAAMAY010000030">
    <property type="protein sequence ID" value="NTC30533.1"/>
    <property type="molecule type" value="Genomic_DNA"/>
</dbReference>
<organism evidence="1 2">
    <name type="scientific">Agrobacterium tumefaciens</name>
    <dbReference type="NCBI Taxonomy" id="358"/>
    <lineage>
        <taxon>Bacteria</taxon>
        <taxon>Pseudomonadati</taxon>
        <taxon>Pseudomonadota</taxon>
        <taxon>Alphaproteobacteria</taxon>
        <taxon>Hyphomicrobiales</taxon>
        <taxon>Rhizobiaceae</taxon>
        <taxon>Rhizobium/Agrobacterium group</taxon>
        <taxon>Agrobacterium</taxon>
        <taxon>Agrobacterium tumefaciens complex</taxon>
    </lineage>
</organism>
<dbReference type="AlphaFoldDB" id="A0AA44F807"/>